<name>A0A840V0I1_9BACT</name>
<comment type="caution">
    <text evidence="3">The sequence shown here is derived from an EMBL/GenBank/DDBJ whole genome shotgun (WGS) entry which is preliminary data.</text>
</comment>
<evidence type="ECO:0000256" key="2">
    <source>
        <dbReference type="SAM" id="SignalP"/>
    </source>
</evidence>
<evidence type="ECO:0000313" key="4">
    <source>
        <dbReference type="Proteomes" id="UP000557717"/>
    </source>
</evidence>
<keyword evidence="1" id="KW-1133">Transmembrane helix</keyword>
<dbReference type="EMBL" id="JACHFD010000007">
    <property type="protein sequence ID" value="MBB5351495.1"/>
    <property type="molecule type" value="Genomic_DNA"/>
</dbReference>
<dbReference type="RefSeq" id="WP_184017712.1">
    <property type="nucleotide sequence ID" value="NZ_JACHFD010000007.1"/>
</dbReference>
<keyword evidence="2" id="KW-0732">Signal</keyword>
<dbReference type="NCBIfam" id="TIGR02595">
    <property type="entry name" value="PEP_CTERM"/>
    <property type="match status" value="1"/>
</dbReference>
<proteinExistence type="predicted"/>
<dbReference type="AlphaFoldDB" id="A0A840V0I1"/>
<evidence type="ECO:0000256" key="1">
    <source>
        <dbReference type="SAM" id="Phobius"/>
    </source>
</evidence>
<keyword evidence="1" id="KW-0472">Membrane</keyword>
<feature type="signal peptide" evidence="2">
    <location>
        <begin position="1"/>
        <end position="22"/>
    </location>
</feature>
<organism evidence="3 4">
    <name type="scientific">Haloferula luteola</name>
    <dbReference type="NCBI Taxonomy" id="595692"/>
    <lineage>
        <taxon>Bacteria</taxon>
        <taxon>Pseudomonadati</taxon>
        <taxon>Verrucomicrobiota</taxon>
        <taxon>Verrucomicrobiia</taxon>
        <taxon>Verrucomicrobiales</taxon>
        <taxon>Verrucomicrobiaceae</taxon>
        <taxon>Haloferula</taxon>
    </lineage>
</organism>
<feature type="transmembrane region" description="Helical" evidence="1">
    <location>
        <begin position="194"/>
        <end position="210"/>
    </location>
</feature>
<feature type="chain" id="PRO_5032917127" description="PEP-CTERM protein-sorting domain-containing protein" evidence="2">
    <location>
        <begin position="23"/>
        <end position="216"/>
    </location>
</feature>
<sequence>MKKTIRCFLGLSGVLAMMPAMGANVIVDSGFEVTTAGILPDSGGSNVWSAFQGGFSGSLAVQETIKLSGAQALEITTANEFAIIYTNTGLNLAASEVEGMTWSYSFWVYTDGVGDGQFDYQILVSNELNQDAGGASGTITVGGLTPNTWTEISGDFVAADGDPDKNRMKFNFTGFSGSSTFYVDDVSLSTVPEPGAAGMLAAALFGWAGFRRRHRR</sequence>
<dbReference type="Proteomes" id="UP000557717">
    <property type="component" value="Unassembled WGS sequence"/>
</dbReference>
<gene>
    <name evidence="3" type="ORF">HNR46_001732</name>
</gene>
<dbReference type="Gene3D" id="2.60.120.260">
    <property type="entry name" value="Galactose-binding domain-like"/>
    <property type="match status" value="1"/>
</dbReference>
<evidence type="ECO:0008006" key="5">
    <source>
        <dbReference type="Google" id="ProtNLM"/>
    </source>
</evidence>
<dbReference type="InterPro" id="IPR008979">
    <property type="entry name" value="Galactose-bd-like_sf"/>
</dbReference>
<reference evidence="3 4" key="1">
    <citation type="submission" date="2020-08" db="EMBL/GenBank/DDBJ databases">
        <title>Genomic Encyclopedia of Type Strains, Phase IV (KMG-IV): sequencing the most valuable type-strain genomes for metagenomic binning, comparative biology and taxonomic classification.</title>
        <authorList>
            <person name="Goeker M."/>
        </authorList>
    </citation>
    <scope>NUCLEOTIDE SEQUENCE [LARGE SCALE GENOMIC DNA]</scope>
    <source>
        <strain evidence="3 4">YC6886</strain>
    </source>
</reference>
<accession>A0A840V0I1</accession>
<dbReference type="SUPFAM" id="SSF49785">
    <property type="entry name" value="Galactose-binding domain-like"/>
    <property type="match status" value="1"/>
</dbReference>
<evidence type="ECO:0000313" key="3">
    <source>
        <dbReference type="EMBL" id="MBB5351495.1"/>
    </source>
</evidence>
<protein>
    <recommendedName>
        <fullName evidence="5">PEP-CTERM protein-sorting domain-containing protein</fullName>
    </recommendedName>
</protein>
<dbReference type="InterPro" id="IPR013424">
    <property type="entry name" value="Ice-binding_C"/>
</dbReference>
<keyword evidence="4" id="KW-1185">Reference proteome</keyword>
<keyword evidence="1" id="KW-0812">Transmembrane</keyword>